<evidence type="ECO:0000256" key="3">
    <source>
        <dbReference type="ARBA" id="ARBA00023295"/>
    </source>
</evidence>
<name>A0A7G9R2F8_9MICO</name>
<evidence type="ECO:0000256" key="1">
    <source>
        <dbReference type="ARBA" id="ARBA00007754"/>
    </source>
</evidence>
<keyword evidence="5" id="KW-0732">Signal</keyword>
<dbReference type="AlphaFoldDB" id="A0A7G9R2F8"/>
<protein>
    <recommendedName>
        <fullName evidence="6">GH26 domain-containing protein</fullName>
    </recommendedName>
</protein>
<dbReference type="Proteomes" id="UP000515976">
    <property type="component" value="Chromosome"/>
</dbReference>
<dbReference type="RefSeq" id="WP_166104935.1">
    <property type="nucleotide sequence ID" value="NZ_BMMY01000004.1"/>
</dbReference>
<dbReference type="PANTHER" id="PTHR40079:SF4">
    <property type="entry name" value="GH26 DOMAIN-CONTAINING PROTEIN-RELATED"/>
    <property type="match status" value="1"/>
</dbReference>
<dbReference type="GO" id="GO:0016985">
    <property type="term" value="F:mannan endo-1,4-beta-mannosidase activity"/>
    <property type="evidence" value="ECO:0007669"/>
    <property type="project" value="InterPro"/>
</dbReference>
<evidence type="ECO:0000256" key="2">
    <source>
        <dbReference type="ARBA" id="ARBA00022801"/>
    </source>
</evidence>
<keyword evidence="8" id="KW-1185">Reference proteome</keyword>
<accession>A0A7G9R2F8</accession>
<proteinExistence type="inferred from homology"/>
<feature type="chain" id="PRO_5038721865" description="GH26 domain-containing protein" evidence="5">
    <location>
        <begin position="22"/>
        <end position="354"/>
    </location>
</feature>
<feature type="signal peptide" evidence="5">
    <location>
        <begin position="1"/>
        <end position="21"/>
    </location>
</feature>
<keyword evidence="3 4" id="KW-0326">Glycosidase</keyword>
<dbReference type="GO" id="GO:0006080">
    <property type="term" value="P:substituted mannan metabolic process"/>
    <property type="evidence" value="ECO:0007669"/>
    <property type="project" value="InterPro"/>
</dbReference>
<feature type="domain" description="GH26" evidence="6">
    <location>
        <begin position="40"/>
        <end position="337"/>
    </location>
</feature>
<dbReference type="PROSITE" id="PS51764">
    <property type="entry name" value="GH26"/>
    <property type="match status" value="1"/>
</dbReference>
<dbReference type="EMBL" id="CP060712">
    <property type="protein sequence ID" value="QNN49783.1"/>
    <property type="molecule type" value="Genomic_DNA"/>
</dbReference>
<comment type="similarity">
    <text evidence="1 4">Belongs to the glycosyl hydrolase 26 family.</text>
</comment>
<evidence type="ECO:0000313" key="8">
    <source>
        <dbReference type="Proteomes" id="UP000515976"/>
    </source>
</evidence>
<sequence length="354" mass="38412">MARPRWRTAATAFLGLIAVLGGCTTPSGQVDSSPGPSRPAPTVTASRCLGPKAVPSCEVLWGVATRPPTLQAVEAIETEVGRQFQIVYRYHDLAGELPDEAEQQVVQRGTLLHVAIASRIFGSGSVPYADVAAGRYDEVLRRHAEGIAELGVPVYVTFEQEGNQRDKLDVRGTAQEFVAAWRHVHDVFQQAGADNAVWVWVMTGNARNLERAGSLWPGNDVVDWISWNIYNQSGCRGEKPVVSKYESFRTGIATFYDWVTTEGAAQGIDATKPMMISEAGSAQYPDAPEESARWYAQIPDALRHYPQVKAVTLWASGGGGPNHCSYRFQDNDVITQGVAKAGRKLAALEVPTSG</sequence>
<gene>
    <name evidence="7" type="ORF">H9L10_01410</name>
</gene>
<dbReference type="InterPro" id="IPR017853">
    <property type="entry name" value="GH"/>
</dbReference>
<feature type="active site" description="Proton donor" evidence="4">
    <location>
        <position position="161"/>
    </location>
</feature>
<evidence type="ECO:0000313" key="7">
    <source>
        <dbReference type="EMBL" id="QNN49783.1"/>
    </source>
</evidence>
<dbReference type="InterPro" id="IPR000805">
    <property type="entry name" value="Glyco_hydro_26"/>
</dbReference>
<dbReference type="SUPFAM" id="SSF51445">
    <property type="entry name" value="(Trans)glycosidases"/>
    <property type="match status" value="1"/>
</dbReference>
<feature type="active site" description="Nucleophile" evidence="4">
    <location>
        <position position="278"/>
    </location>
</feature>
<evidence type="ECO:0000259" key="6">
    <source>
        <dbReference type="PROSITE" id="PS51764"/>
    </source>
</evidence>
<evidence type="ECO:0000256" key="5">
    <source>
        <dbReference type="SAM" id="SignalP"/>
    </source>
</evidence>
<dbReference type="InterPro" id="IPR022790">
    <property type="entry name" value="GH26_dom"/>
</dbReference>
<evidence type="ECO:0000256" key="4">
    <source>
        <dbReference type="PROSITE-ProRule" id="PRU01100"/>
    </source>
</evidence>
<keyword evidence="2 4" id="KW-0378">Hydrolase</keyword>
<dbReference type="PROSITE" id="PS51257">
    <property type="entry name" value="PROKAR_LIPOPROTEIN"/>
    <property type="match status" value="1"/>
</dbReference>
<dbReference type="KEGG" id="pei:H9L10_01410"/>
<dbReference type="Gene3D" id="3.20.20.80">
    <property type="entry name" value="Glycosidases"/>
    <property type="match status" value="1"/>
</dbReference>
<organism evidence="7 8">
    <name type="scientific">Phycicoccus endophyticus</name>
    <dbReference type="NCBI Taxonomy" id="1690220"/>
    <lineage>
        <taxon>Bacteria</taxon>
        <taxon>Bacillati</taxon>
        <taxon>Actinomycetota</taxon>
        <taxon>Actinomycetes</taxon>
        <taxon>Micrococcales</taxon>
        <taxon>Intrasporangiaceae</taxon>
        <taxon>Phycicoccus</taxon>
    </lineage>
</organism>
<dbReference type="PANTHER" id="PTHR40079">
    <property type="entry name" value="MANNAN ENDO-1,4-BETA-MANNOSIDASE E-RELATED"/>
    <property type="match status" value="1"/>
</dbReference>
<reference evidence="7 8" key="1">
    <citation type="submission" date="2020-08" db="EMBL/GenBank/DDBJ databases">
        <title>Genome sequence of Phycicoccus endophyticus JCM 31784T.</title>
        <authorList>
            <person name="Hyun D.-W."/>
            <person name="Bae J.-W."/>
        </authorList>
    </citation>
    <scope>NUCLEOTIDE SEQUENCE [LARGE SCALE GENOMIC DNA]</scope>
    <source>
        <strain evidence="7 8">JCM 31784</strain>
    </source>
</reference>